<dbReference type="InterPro" id="IPR036010">
    <property type="entry name" value="2Fe-2S_ferredoxin-like_sf"/>
</dbReference>
<feature type="domain" description="2Fe-2S ferredoxin-type" evidence="1">
    <location>
        <begin position="2"/>
        <end position="85"/>
    </location>
</feature>
<dbReference type="NCBIfam" id="NF007985">
    <property type="entry name" value="PRK10713.1"/>
    <property type="match status" value="1"/>
</dbReference>
<gene>
    <name evidence="2" type="ORF">H9Q10_11315</name>
</gene>
<dbReference type="InterPro" id="IPR001041">
    <property type="entry name" value="2Fe-2S_ferredoxin-type"/>
</dbReference>
<evidence type="ECO:0000313" key="2">
    <source>
        <dbReference type="EMBL" id="MBH5330252.1"/>
    </source>
</evidence>
<evidence type="ECO:0000313" key="3">
    <source>
        <dbReference type="Proteomes" id="UP000768471"/>
    </source>
</evidence>
<dbReference type="InterPro" id="IPR012675">
    <property type="entry name" value="Beta-grasp_dom_sf"/>
</dbReference>
<dbReference type="RefSeq" id="WP_197904100.1">
    <property type="nucleotide sequence ID" value="NZ_JACSGR010000008.1"/>
</dbReference>
<accession>A0ABS0NDD1</accession>
<dbReference type="EMBL" id="JACSGR010000008">
    <property type="protein sequence ID" value="MBH5330252.1"/>
    <property type="molecule type" value="Genomic_DNA"/>
</dbReference>
<dbReference type="SUPFAM" id="SSF54292">
    <property type="entry name" value="2Fe-2S ferredoxin-like"/>
    <property type="match status" value="1"/>
</dbReference>
<proteinExistence type="predicted"/>
<dbReference type="Gene3D" id="3.10.20.30">
    <property type="match status" value="1"/>
</dbReference>
<dbReference type="InterPro" id="IPR006058">
    <property type="entry name" value="2Fe2S_fd_BS"/>
</dbReference>
<protein>
    <submittedName>
        <fullName evidence="2">2Fe-2S ferredoxin-like protein</fullName>
    </submittedName>
</protein>
<evidence type="ECO:0000259" key="1">
    <source>
        <dbReference type="PROSITE" id="PS51085"/>
    </source>
</evidence>
<name>A0ABS0NDD1_9NEIS</name>
<reference evidence="2 3" key="1">
    <citation type="submission" date="2020-09" db="EMBL/GenBank/DDBJ databases">
        <title>Eikenella S3660 sp. nov., isolated from a throat swab.</title>
        <authorList>
            <person name="Buhl M."/>
        </authorList>
    </citation>
    <scope>NUCLEOTIDE SEQUENCE [LARGE SCALE GENOMIC DNA]</scope>
    <source>
        <strain evidence="2 3">S3360</strain>
    </source>
</reference>
<keyword evidence="3" id="KW-1185">Reference proteome</keyword>
<comment type="caution">
    <text evidence="2">The sequence shown here is derived from an EMBL/GenBank/DDBJ whole genome shotgun (WGS) entry which is preliminary data.</text>
</comment>
<dbReference type="CDD" id="cd00207">
    <property type="entry name" value="fer2"/>
    <property type="match status" value="1"/>
</dbReference>
<sequence length="107" mass="12011">MPQITTSSTQFTLQAGETLLEALERTGHEVEYQCRSGYCGSCRVKLLAGSVAYRECPLAFLLPGEILPCCCSVTEDIHIDCQQRQSEPDLFDRDLFDRDLFEDNSGQ</sequence>
<dbReference type="PROSITE" id="PS00197">
    <property type="entry name" value="2FE2S_FER_1"/>
    <property type="match status" value="1"/>
</dbReference>
<organism evidence="2 3">
    <name type="scientific">Eikenella glucosivorans</name>
    <dbReference type="NCBI Taxonomy" id="2766967"/>
    <lineage>
        <taxon>Bacteria</taxon>
        <taxon>Pseudomonadati</taxon>
        <taxon>Pseudomonadota</taxon>
        <taxon>Betaproteobacteria</taxon>
        <taxon>Neisseriales</taxon>
        <taxon>Neisseriaceae</taxon>
        <taxon>Eikenella</taxon>
    </lineage>
</organism>
<dbReference type="PROSITE" id="PS51085">
    <property type="entry name" value="2FE2S_FER_2"/>
    <property type="match status" value="1"/>
</dbReference>
<dbReference type="Proteomes" id="UP000768471">
    <property type="component" value="Unassembled WGS sequence"/>
</dbReference>
<dbReference type="Pfam" id="PF00111">
    <property type="entry name" value="Fer2"/>
    <property type="match status" value="1"/>
</dbReference>